<organism evidence="5 6">
    <name type="scientific">Caldimonas brevitalea</name>
    <dbReference type="NCBI Taxonomy" id="413882"/>
    <lineage>
        <taxon>Bacteria</taxon>
        <taxon>Pseudomonadati</taxon>
        <taxon>Pseudomonadota</taxon>
        <taxon>Betaproteobacteria</taxon>
        <taxon>Burkholderiales</taxon>
        <taxon>Sphaerotilaceae</taxon>
        <taxon>Caldimonas</taxon>
    </lineage>
</organism>
<dbReference type="PANTHER" id="PTHR46796">
    <property type="entry name" value="HTH-TYPE TRANSCRIPTIONAL ACTIVATOR RHAS-RELATED"/>
    <property type="match status" value="1"/>
</dbReference>
<dbReference type="InterPro" id="IPR009057">
    <property type="entry name" value="Homeodomain-like_sf"/>
</dbReference>
<evidence type="ECO:0000313" key="6">
    <source>
        <dbReference type="Proteomes" id="UP000035352"/>
    </source>
</evidence>
<dbReference type="STRING" id="413882.AAW51_5333"/>
<dbReference type="SMART" id="SM00342">
    <property type="entry name" value="HTH_ARAC"/>
    <property type="match status" value="1"/>
</dbReference>
<dbReference type="InterPro" id="IPR046532">
    <property type="entry name" value="DUF6597"/>
</dbReference>
<dbReference type="PATRIC" id="fig|413882.6.peg.5581"/>
<name>A0A0G3BRG9_9BURK</name>
<gene>
    <name evidence="5" type="ORF">AAW51_5333</name>
</gene>
<dbReference type="AlphaFoldDB" id="A0A0G3BRG9"/>
<evidence type="ECO:0000256" key="1">
    <source>
        <dbReference type="ARBA" id="ARBA00023015"/>
    </source>
</evidence>
<dbReference type="Pfam" id="PF12833">
    <property type="entry name" value="HTH_18"/>
    <property type="match status" value="1"/>
</dbReference>
<evidence type="ECO:0000259" key="4">
    <source>
        <dbReference type="PROSITE" id="PS01124"/>
    </source>
</evidence>
<feature type="domain" description="HTH araC/xylS-type" evidence="4">
    <location>
        <begin position="151"/>
        <end position="253"/>
    </location>
</feature>
<keyword evidence="2" id="KW-0238">DNA-binding</keyword>
<protein>
    <submittedName>
        <fullName evidence="5">Transcriptional regulator, AraC family</fullName>
    </submittedName>
</protein>
<dbReference type="Gene3D" id="1.10.10.60">
    <property type="entry name" value="Homeodomain-like"/>
    <property type="match status" value="1"/>
</dbReference>
<reference evidence="5 6" key="1">
    <citation type="submission" date="2015-05" db="EMBL/GenBank/DDBJ databases">
        <authorList>
            <person name="Tang B."/>
            <person name="Yu Y."/>
        </authorList>
    </citation>
    <scope>NUCLEOTIDE SEQUENCE [LARGE SCALE GENOMIC DNA]</scope>
    <source>
        <strain evidence="5 6">DSM 7029</strain>
    </source>
</reference>
<evidence type="ECO:0000256" key="3">
    <source>
        <dbReference type="ARBA" id="ARBA00023163"/>
    </source>
</evidence>
<dbReference type="EMBL" id="CP011371">
    <property type="protein sequence ID" value="AKJ32024.1"/>
    <property type="molecule type" value="Genomic_DNA"/>
</dbReference>
<evidence type="ECO:0000313" key="5">
    <source>
        <dbReference type="EMBL" id="AKJ32024.1"/>
    </source>
</evidence>
<dbReference type="Pfam" id="PF20240">
    <property type="entry name" value="DUF6597"/>
    <property type="match status" value="1"/>
</dbReference>
<evidence type="ECO:0000256" key="2">
    <source>
        <dbReference type="ARBA" id="ARBA00023125"/>
    </source>
</evidence>
<accession>A0A0G3BRG9</accession>
<proteinExistence type="predicted"/>
<keyword evidence="1" id="KW-0805">Transcription regulation</keyword>
<keyword evidence="6" id="KW-1185">Reference proteome</keyword>
<dbReference type="PANTHER" id="PTHR46796:SF13">
    <property type="entry name" value="HTH-TYPE TRANSCRIPTIONAL ACTIVATOR RHAS"/>
    <property type="match status" value="1"/>
</dbReference>
<dbReference type="InterPro" id="IPR018060">
    <property type="entry name" value="HTH_AraC"/>
</dbReference>
<dbReference type="GO" id="GO:0043565">
    <property type="term" value="F:sequence-specific DNA binding"/>
    <property type="evidence" value="ECO:0007669"/>
    <property type="project" value="InterPro"/>
</dbReference>
<dbReference type="PROSITE" id="PS01124">
    <property type="entry name" value="HTH_ARAC_FAMILY_2"/>
    <property type="match status" value="1"/>
</dbReference>
<dbReference type="Proteomes" id="UP000035352">
    <property type="component" value="Chromosome"/>
</dbReference>
<dbReference type="GO" id="GO:0003700">
    <property type="term" value="F:DNA-binding transcription factor activity"/>
    <property type="evidence" value="ECO:0007669"/>
    <property type="project" value="InterPro"/>
</dbReference>
<sequence>MQALWLYQGDGSVAAGSHWREHVLPDRGVQIIIDFAAGGPSPSVPEGALAIGLQTCASQVEFQAEMVLAGVQFHPGAAAPFFGLPISELADQEVPLRLLWGAGIDDLRERLHLAGGDAQRFDVLEQALAYQWRCRAGVRHAPRPAHPAVAFALSAWRPEALETDLHWPSVAELVERSGLSARRFIDVFCAEVGQTPKRYSRLCRFQAAVARLHGQPDLEATSLALHCGYYDQAHFIHDFRAFAGFTPGDYRARRTAQANHVSALG</sequence>
<dbReference type="KEGG" id="pbh:AAW51_5333"/>
<dbReference type="SUPFAM" id="SSF46689">
    <property type="entry name" value="Homeodomain-like"/>
    <property type="match status" value="1"/>
</dbReference>
<keyword evidence="3" id="KW-0804">Transcription</keyword>
<dbReference type="InterPro" id="IPR050204">
    <property type="entry name" value="AraC_XylS_family_regulators"/>
</dbReference>